<dbReference type="EMBL" id="CABFOC020000082">
    <property type="protein sequence ID" value="CAH0058344.1"/>
    <property type="molecule type" value="Genomic_DNA"/>
</dbReference>
<keyword evidence="3" id="KW-1185">Reference proteome</keyword>
<name>A0A9P0ERJ2_9HYPO</name>
<accession>A0A9P0ERJ2</accession>
<comment type="caution">
    <text evidence="2">The sequence shown here is derived from an EMBL/GenBank/DDBJ whole genome shotgun (WGS) entry which is preliminary data.</text>
</comment>
<protein>
    <recommendedName>
        <fullName evidence="1">Heterokaryon incompatibility domain-containing protein</fullName>
    </recommendedName>
</protein>
<evidence type="ECO:0000313" key="3">
    <source>
        <dbReference type="Proteomes" id="UP000775872"/>
    </source>
</evidence>
<dbReference type="Proteomes" id="UP000775872">
    <property type="component" value="Unassembled WGS sequence"/>
</dbReference>
<dbReference type="OrthoDB" id="2157530at2759"/>
<dbReference type="Pfam" id="PF26639">
    <property type="entry name" value="Het-6_barrel"/>
    <property type="match status" value="1"/>
</dbReference>
<dbReference type="PANTHER" id="PTHR24148">
    <property type="entry name" value="ANKYRIN REPEAT DOMAIN-CONTAINING PROTEIN 39 HOMOLOG-RELATED"/>
    <property type="match status" value="1"/>
</dbReference>
<dbReference type="InterPro" id="IPR010730">
    <property type="entry name" value="HET"/>
</dbReference>
<feature type="domain" description="Heterokaryon incompatibility" evidence="1">
    <location>
        <begin position="222"/>
        <end position="423"/>
    </location>
</feature>
<reference evidence="2" key="1">
    <citation type="submission" date="2021-10" db="EMBL/GenBank/DDBJ databases">
        <authorList>
            <person name="Piombo E."/>
        </authorList>
    </citation>
    <scope>NUCLEOTIDE SEQUENCE</scope>
</reference>
<sequence>MKDMIKYHVHRAHMTAVHDHCPNRAYIELEVPQDAAEVVGVAFTSVSRDQGEEDTFIYRRCPTDPREIGWADSKEVSYTWFVASVRRPLGRSSLRTIGVMSNDPGVPEFREHTRRWSAESGARRWTWLQALRSGDVIQLIPKAKYLAWTNIIKECRIEIEYKPTNGIVRVPSLATAQEYHYSKPLDPDVKEIHLLVVQPAENVDDELELSWLSASLTEGLNFSALSYCWGDSTQTVDVSISVADEHGTHKRPFRAGRTVVAAIRRVRSKEESLVIWIDAICVNQANPIERSQQVALMGDIYSFADKVHIWLGEDQSIVNTALRLVRNISNCNSRACPGGDACQCTGTRHSIELKVVDDLVERRQKAGEFVSWQRMDEVFNTFRHSFSPDEVDWAGGQHGMHLQIMMSALFSHPWFTRVWVLQEATLARQAFLYSSKEMVTWDEVVEVNGWMGDLSYLLPTQHIQSEILMTPIWKNLGAAINGRQTAAALCDYLPNILDVFIAGHDLRSTDPRDKVFALLTFGKETNEIQDLDELIKPDYQKSTAQVYADFTRWWIKENRSLAILSAIHSQTARTWQRTSCDTHVNVPDPNQPSWAVHGEGRSRWATASLQKLGGFGAASSREVDVTLLQSSEPLVLDLSGRRVSRISALGHIPMEIFNPYTMNMNERPDLPFVIDKILDPCGYTGFWSLRTVFSEKENTRERGQREYGDHLNSHWAYLPQPALQALFPSAPGEVQYEPTQNLAPCLGPCFFVTEDGQWGLCPWMAKAGDVVVLLDGGDIPYLLRQKLGSESASGKFEFIGECFVESIMHGEYLTRPGVEEETEVFSIV</sequence>
<organism evidence="2 3">
    <name type="scientific">Clonostachys solani</name>
    <dbReference type="NCBI Taxonomy" id="160281"/>
    <lineage>
        <taxon>Eukaryota</taxon>
        <taxon>Fungi</taxon>
        <taxon>Dikarya</taxon>
        <taxon>Ascomycota</taxon>
        <taxon>Pezizomycotina</taxon>
        <taxon>Sordariomycetes</taxon>
        <taxon>Hypocreomycetidae</taxon>
        <taxon>Hypocreales</taxon>
        <taxon>Bionectriaceae</taxon>
        <taxon>Clonostachys</taxon>
    </lineage>
</organism>
<dbReference type="AlphaFoldDB" id="A0A9P0ERJ2"/>
<dbReference type="Pfam" id="PF06985">
    <property type="entry name" value="HET"/>
    <property type="match status" value="1"/>
</dbReference>
<gene>
    <name evidence="2" type="ORF">CSOL1703_00008824</name>
</gene>
<dbReference type="PANTHER" id="PTHR24148:SF64">
    <property type="entry name" value="HETEROKARYON INCOMPATIBILITY DOMAIN-CONTAINING PROTEIN"/>
    <property type="match status" value="1"/>
</dbReference>
<proteinExistence type="predicted"/>
<evidence type="ECO:0000313" key="2">
    <source>
        <dbReference type="EMBL" id="CAH0058344.1"/>
    </source>
</evidence>
<dbReference type="InterPro" id="IPR052895">
    <property type="entry name" value="HetReg/Transcr_Mod"/>
</dbReference>
<evidence type="ECO:0000259" key="1">
    <source>
        <dbReference type="Pfam" id="PF06985"/>
    </source>
</evidence>